<evidence type="ECO:0000256" key="4">
    <source>
        <dbReference type="ARBA" id="ARBA00022989"/>
    </source>
</evidence>
<feature type="transmembrane region" description="Helical" evidence="6">
    <location>
        <begin position="241"/>
        <end position="262"/>
    </location>
</feature>
<feature type="transmembrane region" description="Helical" evidence="6">
    <location>
        <begin position="82"/>
        <end position="100"/>
    </location>
</feature>
<feature type="transmembrane region" description="Helical" evidence="6">
    <location>
        <begin position="138"/>
        <end position="163"/>
    </location>
</feature>
<evidence type="ECO:0000256" key="2">
    <source>
        <dbReference type="ARBA" id="ARBA00022692"/>
    </source>
</evidence>
<dbReference type="PANTHER" id="PTHR30071:SF1">
    <property type="entry name" value="CYTOCHROME B_B6 PROTEIN-RELATED"/>
    <property type="match status" value="1"/>
</dbReference>
<comment type="subcellular location">
    <subcellularLocation>
        <location evidence="1">Membrane</location>
        <topology evidence="1">Multi-pass membrane protein</topology>
    </subcellularLocation>
</comment>
<feature type="transmembrane region" description="Helical" evidence="6">
    <location>
        <begin position="107"/>
        <end position="126"/>
    </location>
</feature>
<evidence type="ECO:0000256" key="5">
    <source>
        <dbReference type="ARBA" id="ARBA00023136"/>
    </source>
</evidence>
<dbReference type="InterPro" id="IPR002541">
    <property type="entry name" value="Cyt_c_assembly"/>
</dbReference>
<reference evidence="8 9" key="1">
    <citation type="submission" date="2016-07" db="EMBL/GenBank/DDBJ databases">
        <title>Draft genome of Scalindua rubra, obtained from a brine-seawater interface in the Red Sea, sheds light on salt adaptation in anammox bacteria.</title>
        <authorList>
            <person name="Speth D.R."/>
            <person name="Lagkouvardos I."/>
            <person name="Wang Y."/>
            <person name="Qian P.-Y."/>
            <person name="Dutilh B.E."/>
            <person name="Jetten M.S."/>
        </authorList>
    </citation>
    <scope>NUCLEOTIDE SEQUENCE [LARGE SCALE GENOMIC DNA]</scope>
    <source>
        <strain evidence="8">BSI-1</strain>
    </source>
</reference>
<feature type="transmembrane region" description="Helical" evidence="6">
    <location>
        <begin position="20"/>
        <end position="41"/>
    </location>
</feature>
<evidence type="ECO:0000313" key="9">
    <source>
        <dbReference type="Proteomes" id="UP000094056"/>
    </source>
</evidence>
<feature type="transmembrane region" description="Helical" evidence="6">
    <location>
        <begin position="214"/>
        <end position="234"/>
    </location>
</feature>
<dbReference type="GO" id="GO:0020037">
    <property type="term" value="F:heme binding"/>
    <property type="evidence" value="ECO:0007669"/>
    <property type="project" value="InterPro"/>
</dbReference>
<gene>
    <name evidence="8" type="ORF">SCARUB_04983</name>
</gene>
<dbReference type="Proteomes" id="UP000094056">
    <property type="component" value="Unassembled WGS sequence"/>
</dbReference>
<evidence type="ECO:0000256" key="3">
    <source>
        <dbReference type="ARBA" id="ARBA00022748"/>
    </source>
</evidence>
<proteinExistence type="predicted"/>
<feature type="transmembrane region" description="Helical" evidence="6">
    <location>
        <begin position="50"/>
        <end position="70"/>
    </location>
</feature>
<keyword evidence="5 6" id="KW-0472">Membrane</keyword>
<keyword evidence="2 6" id="KW-0812">Transmembrane</keyword>
<sequence>MGGLRGIEKELIYKVESQLFIKLSIFLYWSSLFIYTSYWIVGFFGKRPRFYVLLSGVILHSTAITFRGIAIEYFPLTNKFESFTAFALACFTVLLFYSRVESYVYRISLFCVGYCFFVVASALFPMKLSYAPPLMLTIWYVLHVPISFFCYALWTSASAAAMAQYFSSGDKRRFEQIIDSGFQYGLIAFSISMIFGGLWGYVAWGSYFLWDPKLLWSVIIWFFYATCIHLDFWSEARKFKIPLAIVGFLILLTTYVGTSFFARSSHSF</sequence>
<keyword evidence="3" id="KW-0201">Cytochrome c-type biogenesis</keyword>
<evidence type="ECO:0000259" key="7">
    <source>
        <dbReference type="Pfam" id="PF01578"/>
    </source>
</evidence>
<evidence type="ECO:0000313" key="8">
    <source>
        <dbReference type="EMBL" id="ODS29914.1"/>
    </source>
</evidence>
<dbReference type="AlphaFoldDB" id="A0A1E3X4L7"/>
<dbReference type="PANTHER" id="PTHR30071">
    <property type="entry name" value="HEME EXPORTER PROTEIN C"/>
    <property type="match status" value="1"/>
</dbReference>
<accession>A0A1E3X4L7</accession>
<name>A0A1E3X4L7_9BACT</name>
<dbReference type="GO" id="GO:0017004">
    <property type="term" value="P:cytochrome complex assembly"/>
    <property type="evidence" value="ECO:0007669"/>
    <property type="project" value="UniProtKB-KW"/>
</dbReference>
<organism evidence="8 9">
    <name type="scientific">Candidatus Scalindua rubra</name>
    <dbReference type="NCBI Taxonomy" id="1872076"/>
    <lineage>
        <taxon>Bacteria</taxon>
        <taxon>Pseudomonadati</taxon>
        <taxon>Planctomycetota</taxon>
        <taxon>Candidatus Brocadiia</taxon>
        <taxon>Candidatus Brocadiales</taxon>
        <taxon>Candidatus Scalinduaceae</taxon>
        <taxon>Candidatus Scalindua</taxon>
    </lineage>
</organism>
<evidence type="ECO:0000256" key="1">
    <source>
        <dbReference type="ARBA" id="ARBA00004141"/>
    </source>
</evidence>
<dbReference type="EMBL" id="MAYW01000333">
    <property type="protein sequence ID" value="ODS29914.1"/>
    <property type="molecule type" value="Genomic_DNA"/>
</dbReference>
<dbReference type="Pfam" id="PF01578">
    <property type="entry name" value="Cytochrom_C_asm"/>
    <property type="match status" value="1"/>
</dbReference>
<dbReference type="InterPro" id="IPR045062">
    <property type="entry name" value="Cyt_c_biogenesis_CcsA/CcmC"/>
</dbReference>
<dbReference type="GO" id="GO:0005886">
    <property type="term" value="C:plasma membrane"/>
    <property type="evidence" value="ECO:0007669"/>
    <property type="project" value="TreeGrafter"/>
</dbReference>
<evidence type="ECO:0000256" key="6">
    <source>
        <dbReference type="SAM" id="Phobius"/>
    </source>
</evidence>
<protein>
    <submittedName>
        <fullName evidence="8">Putative cytochrome c assembly protein</fullName>
    </submittedName>
</protein>
<feature type="domain" description="Cytochrome c assembly protein" evidence="7">
    <location>
        <begin position="82"/>
        <end position="260"/>
    </location>
</feature>
<comment type="caution">
    <text evidence="8">The sequence shown here is derived from an EMBL/GenBank/DDBJ whole genome shotgun (WGS) entry which is preliminary data.</text>
</comment>
<feature type="transmembrane region" description="Helical" evidence="6">
    <location>
        <begin position="184"/>
        <end position="202"/>
    </location>
</feature>
<keyword evidence="4 6" id="KW-1133">Transmembrane helix</keyword>